<comment type="caution">
    <text evidence="4">The sequence shown here is derived from an EMBL/GenBank/DDBJ whole genome shotgun (WGS) entry which is preliminary data.</text>
</comment>
<dbReference type="GO" id="GO:0016020">
    <property type="term" value="C:membrane"/>
    <property type="evidence" value="ECO:0007669"/>
    <property type="project" value="UniProtKB-SubCell"/>
</dbReference>
<evidence type="ECO:0000256" key="2">
    <source>
        <dbReference type="ARBA" id="ARBA00022692"/>
    </source>
</evidence>
<keyword evidence="5" id="KW-1185">Reference proteome</keyword>
<evidence type="ECO:0000256" key="3">
    <source>
        <dbReference type="ARBA" id="ARBA00022989"/>
    </source>
</evidence>
<keyword evidence="3" id="KW-1133">Transmembrane helix</keyword>
<dbReference type="InterPro" id="IPR029044">
    <property type="entry name" value="Nucleotide-diphossugar_trans"/>
</dbReference>
<dbReference type="SUPFAM" id="SSF53448">
    <property type="entry name" value="Nucleotide-diphospho-sugar transferases"/>
    <property type="match status" value="1"/>
</dbReference>
<accession>A0A6P0C497</accession>
<dbReference type="Proteomes" id="UP000468591">
    <property type="component" value="Unassembled WGS sequence"/>
</dbReference>
<organism evidence="4 5">
    <name type="scientific">Sulfitobacter sediminilitoris</name>
    <dbReference type="NCBI Taxonomy" id="2698830"/>
    <lineage>
        <taxon>Bacteria</taxon>
        <taxon>Pseudomonadati</taxon>
        <taxon>Pseudomonadota</taxon>
        <taxon>Alphaproteobacteria</taxon>
        <taxon>Rhodobacterales</taxon>
        <taxon>Roseobacteraceae</taxon>
        <taxon>Sulfitobacter</taxon>
    </lineage>
</organism>
<gene>
    <name evidence="4" type="ORF">GV827_00965</name>
</gene>
<dbReference type="RefSeq" id="WP_164351822.1">
    <property type="nucleotide sequence ID" value="NZ_JAABNT010000001.1"/>
</dbReference>
<keyword evidence="2" id="KW-0812">Transmembrane</keyword>
<comment type="subcellular location">
    <subcellularLocation>
        <location evidence="1">Membrane</location>
        <topology evidence="1">Single-pass membrane protein</topology>
    </subcellularLocation>
</comment>
<sequence>MKLTLLIGPTEKAAMRFRSLFKHKAGALEKAGIAAPDWNHVRLYAACAEADEVGVLRYKRGLDNPLVQQTLTSEFHSLFARELPTIKADHIVLSAAQLGSLLHTPDELARLHALLTPYFDDIQIVAHIDEQARLLVQHYIYAVLEGRRYPLSQEIELAKEKDWWTGALAQRQGNDPHFGIFNDIHHPPFWLDFKSLLAFWEKSFGKGNVTLRPLDLNALYGDAGIEELCTTLGIENSLGKVEPDRLYHPEPAASLTRMRHMNEVLIRFAQARDMIIPREMWTQVLRNVRIAGDPIEPGSLAAVSKHFKKDNAGLIKRFPDLSTALAPDDPCAPWEEADPQMGFRATQYLAAYAFALRKNGTPVAEKRAEAEAAKRASEKFEELLNEDASGAEEQAAKQRLLNRVKVNHQMVLSTQFKPHNNLGAVNEEELAAAYTPMPPRILPKGSTGNVIVGCMKNEAPYILEWIAYHRAIGIDAFLIYTNDCTDGTDEVLGRLMEMGIVEHRNNDNWKGNSPQQHALNKSLKEPVIQNAEWIAHIDVDEFMNIRTGNGTLDDLFAAVPDATNIAMTWRLFGHNGVTKLKDDFVIEQFDACAPKYCPKPHTVWGFKTMFRNIGAYAKISCHRPNKLAEDYENKVKWVNGSGHDMTRDAAHNGWRSSKTNIGYDLLQLNHYALRSAESFLIKRQRGRALHVDRSIGINYWIRMDWSDFRDITIKRNLPRLRAEYDRLMEDKKLKQAHQAGLKWHQAKAKELHAMPEFAELYQQALDVKLNETERVAYALSLDMES</sequence>
<evidence type="ECO:0000313" key="4">
    <source>
        <dbReference type="EMBL" id="NEK20972.1"/>
    </source>
</evidence>
<dbReference type="PANTHER" id="PTHR21461:SF69">
    <property type="entry name" value="GLYCOSYLTRANSFERASE FAMILY 92 PROTEIN"/>
    <property type="match status" value="1"/>
</dbReference>
<dbReference type="PANTHER" id="PTHR21461">
    <property type="entry name" value="GLYCOSYLTRANSFERASE FAMILY 92 PROTEIN"/>
    <property type="match status" value="1"/>
</dbReference>
<keyword evidence="4" id="KW-0808">Transferase</keyword>
<dbReference type="AlphaFoldDB" id="A0A6P0C497"/>
<evidence type="ECO:0000256" key="1">
    <source>
        <dbReference type="ARBA" id="ARBA00004167"/>
    </source>
</evidence>
<name>A0A6P0C497_9RHOB</name>
<dbReference type="GO" id="GO:0016757">
    <property type="term" value="F:glycosyltransferase activity"/>
    <property type="evidence" value="ECO:0007669"/>
    <property type="project" value="TreeGrafter"/>
</dbReference>
<keyword evidence="3" id="KW-0472">Membrane</keyword>
<proteinExistence type="predicted"/>
<protein>
    <submittedName>
        <fullName evidence="4">Glycosyltransferase family 92 protein</fullName>
    </submittedName>
</protein>
<dbReference type="Pfam" id="PF13704">
    <property type="entry name" value="Glyco_tranf_2_4"/>
    <property type="match status" value="1"/>
</dbReference>
<dbReference type="GO" id="GO:0005737">
    <property type="term" value="C:cytoplasm"/>
    <property type="evidence" value="ECO:0007669"/>
    <property type="project" value="TreeGrafter"/>
</dbReference>
<reference evidence="4 5" key="1">
    <citation type="submission" date="2020-01" db="EMBL/GenBank/DDBJ databases">
        <title>Sulfitobacter sediminilitoris sp. nov., isolated from a tidal flat.</title>
        <authorList>
            <person name="Park S."/>
            <person name="Yoon J.-H."/>
        </authorList>
    </citation>
    <scope>NUCLEOTIDE SEQUENCE [LARGE SCALE GENOMIC DNA]</scope>
    <source>
        <strain evidence="4 5">JBTF-M27</strain>
    </source>
</reference>
<evidence type="ECO:0000313" key="5">
    <source>
        <dbReference type="Proteomes" id="UP000468591"/>
    </source>
</evidence>
<dbReference type="EMBL" id="JAABNT010000001">
    <property type="protein sequence ID" value="NEK20972.1"/>
    <property type="molecule type" value="Genomic_DNA"/>
</dbReference>